<sequence>MEVSLNRRHAVVVCLLLCCLASGLSSPDPRHREALIQLEVSMQTGGQVVLTDAEKRLDALLFKMKQEEVSRADFPPAMHFFRARDVIRTSPIFKLLQKMPKAFC</sequence>
<evidence type="ECO:0000313" key="4">
    <source>
        <dbReference type="RefSeq" id="XP_010767818.1"/>
    </source>
</evidence>
<name>A0A6I9MWZ8_9TELE</name>
<dbReference type="KEGG" id="ncc:104944046"/>
<organism evidence="3 4">
    <name type="scientific">Notothenia coriiceps</name>
    <name type="common">black rockcod</name>
    <dbReference type="NCBI Taxonomy" id="8208"/>
    <lineage>
        <taxon>Eukaryota</taxon>
        <taxon>Metazoa</taxon>
        <taxon>Chordata</taxon>
        <taxon>Craniata</taxon>
        <taxon>Vertebrata</taxon>
        <taxon>Euteleostomi</taxon>
        <taxon>Actinopterygii</taxon>
        <taxon>Neopterygii</taxon>
        <taxon>Teleostei</taxon>
        <taxon>Neoteleostei</taxon>
        <taxon>Acanthomorphata</taxon>
        <taxon>Eupercaria</taxon>
        <taxon>Perciformes</taxon>
        <taxon>Notothenioidei</taxon>
        <taxon>Nototheniidae</taxon>
        <taxon>Notothenia</taxon>
    </lineage>
</organism>
<reference evidence="4" key="1">
    <citation type="submission" date="2025-08" db="UniProtKB">
        <authorList>
            <consortium name="RefSeq"/>
        </authorList>
    </citation>
    <scope>IDENTIFICATION</scope>
    <source>
        <tissue evidence="4">Muscle</tissue>
    </source>
</reference>
<feature type="chain" id="PRO_5026799419" evidence="1">
    <location>
        <begin position="26"/>
        <end position="104"/>
    </location>
</feature>
<dbReference type="GO" id="GO:0005615">
    <property type="term" value="C:extracellular space"/>
    <property type="evidence" value="ECO:0007669"/>
    <property type="project" value="InterPro"/>
</dbReference>
<protein>
    <submittedName>
        <fullName evidence="4">Adenosine deaminase CECR1-A-like</fullName>
    </submittedName>
</protein>
<gene>
    <name evidence="4" type="primary">LOC104944046</name>
</gene>
<proteinExistence type="predicted"/>
<feature type="domain" description="Adenosine/AMP deaminase N-terminal" evidence="2">
    <location>
        <begin position="30"/>
        <end position="96"/>
    </location>
</feature>
<dbReference type="RefSeq" id="XP_010767818.1">
    <property type="nucleotide sequence ID" value="XM_010769516.1"/>
</dbReference>
<evidence type="ECO:0000259" key="2">
    <source>
        <dbReference type="Pfam" id="PF08451"/>
    </source>
</evidence>
<feature type="signal peptide" evidence="1">
    <location>
        <begin position="1"/>
        <end position="25"/>
    </location>
</feature>
<evidence type="ECO:0000313" key="3">
    <source>
        <dbReference type="Proteomes" id="UP000504611"/>
    </source>
</evidence>
<dbReference type="Pfam" id="PF08451">
    <property type="entry name" value="A_deaminase_N"/>
    <property type="match status" value="1"/>
</dbReference>
<keyword evidence="3" id="KW-1185">Reference proteome</keyword>
<dbReference type="Proteomes" id="UP000504611">
    <property type="component" value="Unplaced"/>
</dbReference>
<accession>A0A6I9MWZ8</accession>
<dbReference type="OrthoDB" id="7202371at2759"/>
<dbReference type="GeneID" id="104944046"/>
<keyword evidence="1" id="KW-0732">Signal</keyword>
<dbReference type="InterPro" id="IPR013659">
    <property type="entry name" value="A_deaminase_N"/>
</dbReference>
<dbReference type="Gene3D" id="3.20.20.140">
    <property type="entry name" value="Metal-dependent hydrolases"/>
    <property type="match status" value="1"/>
</dbReference>
<evidence type="ECO:0000256" key="1">
    <source>
        <dbReference type="SAM" id="SignalP"/>
    </source>
</evidence>
<dbReference type="AlphaFoldDB" id="A0A6I9MWZ8"/>